<feature type="compositionally biased region" description="Basic and acidic residues" evidence="1">
    <location>
        <begin position="1"/>
        <end position="12"/>
    </location>
</feature>
<organism evidence="2 3">
    <name type="scientific">Burkholderia cenocepacia</name>
    <dbReference type="NCBI Taxonomy" id="95486"/>
    <lineage>
        <taxon>Bacteria</taxon>
        <taxon>Pseudomonadati</taxon>
        <taxon>Pseudomonadota</taxon>
        <taxon>Betaproteobacteria</taxon>
        <taxon>Burkholderiales</taxon>
        <taxon>Burkholderiaceae</taxon>
        <taxon>Burkholderia</taxon>
        <taxon>Burkholderia cepacia complex</taxon>
    </lineage>
</organism>
<sequence length="70" mass="7951">MPPRRKLNERARVSGQSAIPARSARSRKFICHMNPCHFRMNYVRRCPPSRPNAVTALTIPAPSHDTTIEP</sequence>
<evidence type="ECO:0000313" key="2">
    <source>
        <dbReference type="EMBL" id="AZQ52203.1"/>
    </source>
</evidence>
<name>A0A3Q9F8A0_9BURK</name>
<evidence type="ECO:0000256" key="1">
    <source>
        <dbReference type="SAM" id="MobiDB-lite"/>
    </source>
</evidence>
<evidence type="ECO:0000313" key="3">
    <source>
        <dbReference type="Proteomes" id="UP000277191"/>
    </source>
</evidence>
<dbReference type="EMBL" id="CP034545">
    <property type="protein sequence ID" value="AZQ52203.1"/>
    <property type="molecule type" value="Genomic_DNA"/>
</dbReference>
<accession>A0A3Q9F8A0</accession>
<gene>
    <name evidence="2" type="ORF">D5R55_14895</name>
</gene>
<reference evidence="2 3" key="1">
    <citation type="submission" date="2018-12" db="EMBL/GenBank/DDBJ databases">
        <title>Cadmium resistance mechanism in endophytic bacteria Burkholderia cenocepacia YG-3.</title>
        <authorList>
            <person name="Zhang X."/>
            <person name="Wang X."/>
            <person name="Zhu Y."/>
        </authorList>
    </citation>
    <scope>NUCLEOTIDE SEQUENCE [LARGE SCALE GENOMIC DNA]</scope>
    <source>
        <strain evidence="2 3">YG-3</strain>
    </source>
</reference>
<dbReference type="Proteomes" id="UP000277191">
    <property type="component" value="Chromosome 1"/>
</dbReference>
<feature type="region of interest" description="Disordered" evidence="1">
    <location>
        <begin position="1"/>
        <end position="23"/>
    </location>
</feature>
<protein>
    <submittedName>
        <fullName evidence="2">Uncharacterized protein</fullName>
    </submittedName>
</protein>
<proteinExistence type="predicted"/>
<dbReference type="AlphaFoldDB" id="A0A3Q9F8A0"/>